<dbReference type="OrthoDB" id="204164at2759"/>
<protein>
    <submittedName>
        <fullName evidence="2">Unnamed protein product</fullName>
    </submittedName>
</protein>
<name>A0A9W6WQT6_9STRA</name>
<dbReference type="InterPro" id="IPR052086">
    <property type="entry name" value="Mannan_Polymerase_Subunit"/>
</dbReference>
<dbReference type="PANTHER" id="PTHR43083:SF6">
    <property type="entry name" value="MANNAN POLYMERASE COMPLEXES SUBUNIT MNN9"/>
    <property type="match status" value="1"/>
</dbReference>
<dbReference type="Gene3D" id="3.90.550.10">
    <property type="entry name" value="Spore Coat Polysaccharide Biosynthesis Protein SpsA, Chain A"/>
    <property type="match status" value="2"/>
</dbReference>
<dbReference type="AlphaFoldDB" id="A0A9W6WQT6"/>
<keyword evidence="3" id="KW-1185">Reference proteome</keyword>
<accession>A0A9W6WQT6</accession>
<evidence type="ECO:0000256" key="1">
    <source>
        <dbReference type="ARBA" id="ARBA00037964"/>
    </source>
</evidence>
<dbReference type="Proteomes" id="UP001165083">
    <property type="component" value="Unassembled WGS sequence"/>
</dbReference>
<gene>
    <name evidence="2" type="ORF">Plil01_000448600</name>
</gene>
<dbReference type="Pfam" id="PF03452">
    <property type="entry name" value="Anp1"/>
    <property type="match status" value="1"/>
</dbReference>
<dbReference type="InterPro" id="IPR029044">
    <property type="entry name" value="Nucleotide-diphossugar_trans"/>
</dbReference>
<evidence type="ECO:0000313" key="3">
    <source>
        <dbReference type="Proteomes" id="UP001165083"/>
    </source>
</evidence>
<evidence type="ECO:0000313" key="2">
    <source>
        <dbReference type="EMBL" id="GMF14078.1"/>
    </source>
</evidence>
<comment type="similarity">
    <text evidence="1">Belongs to the ANP1/MMN9/VAN1 family.</text>
</comment>
<reference evidence="2" key="1">
    <citation type="submission" date="2023-04" db="EMBL/GenBank/DDBJ databases">
        <title>Phytophthora lilii NBRC 32176.</title>
        <authorList>
            <person name="Ichikawa N."/>
            <person name="Sato H."/>
            <person name="Tonouchi N."/>
        </authorList>
    </citation>
    <scope>NUCLEOTIDE SEQUENCE</scope>
    <source>
        <strain evidence="2">NBRC 32176</strain>
    </source>
</reference>
<dbReference type="EMBL" id="BSXW01000181">
    <property type="protein sequence ID" value="GMF14078.1"/>
    <property type="molecule type" value="Genomic_DNA"/>
</dbReference>
<organism evidence="2 3">
    <name type="scientific">Phytophthora lilii</name>
    <dbReference type="NCBI Taxonomy" id="2077276"/>
    <lineage>
        <taxon>Eukaryota</taxon>
        <taxon>Sar</taxon>
        <taxon>Stramenopiles</taxon>
        <taxon>Oomycota</taxon>
        <taxon>Peronosporomycetes</taxon>
        <taxon>Peronosporales</taxon>
        <taxon>Peronosporaceae</taxon>
        <taxon>Phytophthora</taxon>
    </lineage>
</organism>
<dbReference type="PANTHER" id="PTHR43083">
    <property type="entry name" value="MANNAN POLYMERASE II"/>
    <property type="match status" value="1"/>
</dbReference>
<proteinExistence type="inferred from homology"/>
<sequence length="532" mass="58167">MLWKTRVDLYVGPRSIISTHIAHIDTHIGRACAIHAVATGVAEASSSTKLSRRSLAVASGAAAVRSGAAAADLAPSRFFRSPSDAPRMTPQEMIANEVATEITPVERAMVLSAAVDPVVPTAATEDAHGLLSSTNTKAGPITEEDVLTRDTISDNTAVRNGKPTNADPVLEKFTTQDILAAEVNAVADRTAGEDVKEEDNKAQDIPAENIVIENTPVEIEEPVEDTAQHDDAVDGNIAQDDHLEDDSPTDEDIHFPPVISVLHANTPEQLPLNVDIPFSIQTSSQPFDEYEELFPQHGKSEPGRHYRVKNLRLLTQLGSRERDSVLIICVFNNAESWGNNRNATDFFNLVGSFEYPTDKISIALLTSSMDEFAKARTLFGQHTHFLVSTHKTIHNCRRGTSTFCGWTPTLTSFHQVSCSRWYSPAVISSNRSASVTDREEPFVPGPLNAKNLHKLGGELNDFVPLDSVGGTMLYVRADVHRQGVVFPMHYIIGSEWDEEGYDGIETEGLCYTAHFLGFKCWGLPNDAIFHAT</sequence>
<comment type="caution">
    <text evidence="2">The sequence shown here is derived from an EMBL/GenBank/DDBJ whole genome shotgun (WGS) entry which is preliminary data.</text>
</comment>